<dbReference type="RefSeq" id="WP_021101887.1">
    <property type="nucleotide sequence ID" value="NZ_KE557312.1"/>
</dbReference>
<dbReference type="eggNOG" id="COG5635">
    <property type="taxonomic scope" value="Bacteria"/>
</dbReference>
<dbReference type="PANTHER" id="PTHR46844">
    <property type="entry name" value="SLR5058 PROTEIN"/>
    <property type="match status" value="1"/>
</dbReference>
<dbReference type="InterPro" id="IPR007111">
    <property type="entry name" value="NACHT_NTPase"/>
</dbReference>
<dbReference type="GO" id="GO:0005524">
    <property type="term" value="F:ATP binding"/>
    <property type="evidence" value="ECO:0007669"/>
    <property type="project" value="UniProtKB-KW"/>
</dbReference>
<dbReference type="Pfam" id="PF05729">
    <property type="entry name" value="NACHT"/>
    <property type="match status" value="1"/>
</dbReference>
<name>S9QP45_9RHOB</name>
<gene>
    <name evidence="2" type="ORF">thalar_00820</name>
</gene>
<feature type="domain" description="NACHT" evidence="1">
    <location>
        <begin position="254"/>
        <end position="380"/>
    </location>
</feature>
<proteinExistence type="predicted"/>
<sequence length="468" mass="52744">MLIAFSKSIANLLCTVWFGNSPAFQALSSDAVAYATDKWGASLEKRSADRFFEECADQILSQSANYFKVEFRKIDKDRLDVLLSDIAEAFKNFKLDGRFSAAGYSSEYLTRTIVDNLKLVDRKISAEVKLCENIVERISFYVCQYVQMAPNFVPVSLKQIVENQHEIKLVLDNVVKLTSPLDKDDPNFSGDSGRYLSDIRNSLRMIQIFGLSTHSIRRKYPLESSYISLTVSSQKMGDGFDSGQKVDNFLDDGLRFMVVGPAGSGKSTLLQWAALQCCETYEKSTIPRFSGLVPIFIRLRSQLEFSEKISVLDAAKRSNSNLFINFNEEWFRNKVEKGEALFLIDGIDEVPSNQRQSAAQWIDDLAGWASSCPVVVTTRPLSDEPIFETEFQYAHLENMSHDDIERFVSYWHRAVSSGLLDEEITKRLNSSREKLLAAISSISSLRALATNPLMCAVLCAINLDRNCV</sequence>
<keyword evidence="3" id="KW-1185">Reference proteome</keyword>
<dbReference type="InterPro" id="IPR054547">
    <property type="entry name" value="NNH1"/>
</dbReference>
<reference evidence="3" key="1">
    <citation type="journal article" date="2013" name="Stand. Genomic Sci.">
        <title>Genome sequence of the Litoreibacter arenae type strain (DSM 19593(T)), a member of the Roseobacter clade isolated from sea sand.</title>
        <authorList>
            <person name="Riedel T."/>
            <person name="Fiebig A."/>
            <person name="Petersen J."/>
            <person name="Gronow S."/>
            <person name="Kyrpides N.C."/>
            <person name="Goker M."/>
            <person name="Klenk H.P."/>
        </authorList>
    </citation>
    <scope>NUCLEOTIDE SEQUENCE [LARGE SCALE GENOMIC DNA]</scope>
    <source>
        <strain evidence="3">DSM 19593</strain>
    </source>
</reference>
<dbReference type="AlphaFoldDB" id="S9QP45"/>
<evidence type="ECO:0000259" key="1">
    <source>
        <dbReference type="PROSITE" id="PS50837"/>
    </source>
</evidence>
<dbReference type="InterPro" id="IPR027417">
    <property type="entry name" value="P-loop_NTPase"/>
</dbReference>
<protein>
    <submittedName>
        <fullName evidence="2">Large ATP-binding protein</fullName>
    </submittedName>
</protein>
<dbReference type="STRING" id="1123360.thalar_00820"/>
<keyword evidence="2" id="KW-0547">Nucleotide-binding</keyword>
<evidence type="ECO:0000313" key="3">
    <source>
        <dbReference type="Proteomes" id="UP000015351"/>
    </source>
</evidence>
<dbReference type="PANTHER" id="PTHR46844:SF1">
    <property type="entry name" value="SLR5058 PROTEIN"/>
    <property type="match status" value="1"/>
</dbReference>
<dbReference type="Gene3D" id="3.40.50.300">
    <property type="entry name" value="P-loop containing nucleotide triphosphate hydrolases"/>
    <property type="match status" value="1"/>
</dbReference>
<dbReference type="Pfam" id="PF22733">
    <property type="entry name" value="NNH1"/>
    <property type="match status" value="1"/>
</dbReference>
<dbReference type="HOGENOM" id="CLU_583678_0_0_5"/>
<dbReference type="EMBL" id="AONI01000006">
    <property type="protein sequence ID" value="EPX81368.1"/>
    <property type="molecule type" value="Genomic_DNA"/>
</dbReference>
<dbReference type="PROSITE" id="PS50837">
    <property type="entry name" value="NACHT"/>
    <property type="match status" value="1"/>
</dbReference>
<keyword evidence="2" id="KW-0067">ATP-binding</keyword>
<organism evidence="2 3">
    <name type="scientific">Litoreibacter arenae DSM 19593</name>
    <dbReference type="NCBI Taxonomy" id="1123360"/>
    <lineage>
        <taxon>Bacteria</taxon>
        <taxon>Pseudomonadati</taxon>
        <taxon>Pseudomonadota</taxon>
        <taxon>Alphaproteobacteria</taxon>
        <taxon>Rhodobacterales</taxon>
        <taxon>Roseobacteraceae</taxon>
        <taxon>Litoreibacter</taxon>
    </lineage>
</organism>
<evidence type="ECO:0000313" key="2">
    <source>
        <dbReference type="EMBL" id="EPX81368.1"/>
    </source>
</evidence>
<accession>S9QP45</accession>
<dbReference type="SUPFAM" id="SSF52540">
    <property type="entry name" value="P-loop containing nucleoside triphosphate hydrolases"/>
    <property type="match status" value="1"/>
</dbReference>
<dbReference type="OrthoDB" id="135105at2"/>
<dbReference type="PATRIC" id="fig|1123360.3.peg.810"/>
<dbReference type="Proteomes" id="UP000015351">
    <property type="component" value="Unassembled WGS sequence"/>
</dbReference>
<comment type="caution">
    <text evidence="2">The sequence shown here is derived from an EMBL/GenBank/DDBJ whole genome shotgun (WGS) entry which is preliminary data.</text>
</comment>